<evidence type="ECO:0000313" key="1">
    <source>
        <dbReference type="EMBL" id="QAS51957.1"/>
    </source>
</evidence>
<dbReference type="AlphaFoldDB" id="A0A410MB74"/>
<organism evidence="1 2">
    <name type="scientific">Halobacillus litoralis</name>
    <dbReference type="NCBI Taxonomy" id="45668"/>
    <lineage>
        <taxon>Bacteria</taxon>
        <taxon>Bacillati</taxon>
        <taxon>Bacillota</taxon>
        <taxon>Bacilli</taxon>
        <taxon>Bacillales</taxon>
        <taxon>Bacillaceae</taxon>
        <taxon>Halobacillus</taxon>
    </lineage>
</organism>
<accession>A0A410MB74</accession>
<dbReference type="KEGG" id="hli:HLI_06855"/>
<reference evidence="1 2" key="1">
    <citation type="submission" date="2018-01" db="EMBL/GenBank/DDBJ databases">
        <title>The whole genome sequencing and assembly of Halobacillus litoralis ERB031 strain.</title>
        <authorList>
            <person name="Lee S.-J."/>
            <person name="Park M.-K."/>
            <person name="Kim J.-Y."/>
            <person name="Lee Y.-J."/>
            <person name="Yi H."/>
            <person name="Bahn Y.-S."/>
            <person name="Kim J.F."/>
            <person name="Lee D.-W."/>
        </authorList>
    </citation>
    <scope>NUCLEOTIDE SEQUENCE [LARGE SCALE GENOMIC DNA]</scope>
    <source>
        <strain evidence="1 2">ERB 031</strain>
    </source>
</reference>
<dbReference type="SUPFAM" id="SSF54909">
    <property type="entry name" value="Dimeric alpha+beta barrel"/>
    <property type="match status" value="1"/>
</dbReference>
<dbReference type="Gene3D" id="3.30.70.100">
    <property type="match status" value="1"/>
</dbReference>
<gene>
    <name evidence="1" type="ORF">HLI_06855</name>
</gene>
<dbReference type="OrthoDB" id="2968431at2"/>
<dbReference type="EMBL" id="CP026118">
    <property type="protein sequence ID" value="QAS51957.1"/>
    <property type="molecule type" value="Genomic_DNA"/>
</dbReference>
<dbReference type="InterPro" id="IPR011008">
    <property type="entry name" value="Dimeric_a/b-barrel"/>
</dbReference>
<proteinExistence type="predicted"/>
<protein>
    <submittedName>
        <fullName evidence="1">DUF1428 domain-containing protein</fullName>
    </submittedName>
</protein>
<dbReference type="RefSeq" id="WP_128524131.1">
    <property type="nucleotide sequence ID" value="NZ_CANLVY010000002.1"/>
</dbReference>
<dbReference type="Proteomes" id="UP000287756">
    <property type="component" value="Chromosome"/>
</dbReference>
<evidence type="ECO:0000313" key="2">
    <source>
        <dbReference type="Proteomes" id="UP000287756"/>
    </source>
</evidence>
<name>A0A410MB74_9BACI</name>
<sequence>MYTIICIFRVNQRNLEEFIKVTSKSGEVLMSHGAVDHNILYSKELTGKQGSMGILNLIEMEESEELLLGQSVFNDESHYYKVMKSVGSDDIIHYLDGSIKELVEMNRVVTSSFTTERTPQPS</sequence>